<name>A0ACC1SFK6_9HYPO</name>
<gene>
    <name evidence="1" type="ORF">NM208_g5827</name>
</gene>
<sequence length="333" mass="36838">MALSSAVVVDIAIACVCTTLILSRCAYRVYHRCKGHAGSHRLWHADDAYMAVALLPLIARTICVSLSFSLNPTHNRDLPTEEEAAAESTTVEKLQHNRTVGLQLLVGTRLNYTLFLWCLKAALLSFYSRFVHVMSWGKTAVTTLWWLLAVTCIIVITATLVECRPISLMWKLGPEETRPVCSDGMVYFVAMAVCNIITDIALLVLPFPTLAVARLNLRTKIQLGILFSIGILLITITIVRVPLILNDSMSQKSRSTWATIEILCGCIVANTPFYYGIVRELQHHKGTQSSVTNPSQAGGRFYLQSKGPDQRSYELEPANSLGNNSSRELVISP</sequence>
<dbReference type="Proteomes" id="UP001148629">
    <property type="component" value="Unassembled WGS sequence"/>
</dbReference>
<organism evidence="1 2">
    <name type="scientific">Fusarium decemcellulare</name>
    <dbReference type="NCBI Taxonomy" id="57161"/>
    <lineage>
        <taxon>Eukaryota</taxon>
        <taxon>Fungi</taxon>
        <taxon>Dikarya</taxon>
        <taxon>Ascomycota</taxon>
        <taxon>Pezizomycotina</taxon>
        <taxon>Sordariomycetes</taxon>
        <taxon>Hypocreomycetidae</taxon>
        <taxon>Hypocreales</taxon>
        <taxon>Nectriaceae</taxon>
        <taxon>Fusarium</taxon>
        <taxon>Fusarium decemcellulare species complex</taxon>
    </lineage>
</organism>
<keyword evidence="2" id="KW-1185">Reference proteome</keyword>
<proteinExistence type="predicted"/>
<accession>A0ACC1SFK6</accession>
<protein>
    <submittedName>
        <fullName evidence="1">Uncharacterized protein</fullName>
    </submittedName>
</protein>
<evidence type="ECO:0000313" key="2">
    <source>
        <dbReference type="Proteomes" id="UP001148629"/>
    </source>
</evidence>
<comment type="caution">
    <text evidence="1">The sequence shown here is derived from an EMBL/GenBank/DDBJ whole genome shotgun (WGS) entry which is preliminary data.</text>
</comment>
<evidence type="ECO:0000313" key="1">
    <source>
        <dbReference type="EMBL" id="KAJ3538615.1"/>
    </source>
</evidence>
<reference evidence="1" key="1">
    <citation type="submission" date="2022-08" db="EMBL/GenBank/DDBJ databases">
        <title>Genome Sequence of Fusarium decemcellulare.</title>
        <authorList>
            <person name="Buettner E."/>
        </authorList>
    </citation>
    <scope>NUCLEOTIDE SEQUENCE</scope>
    <source>
        <strain evidence="1">Babe19</strain>
    </source>
</reference>
<dbReference type="EMBL" id="JANRMS010000509">
    <property type="protein sequence ID" value="KAJ3538615.1"/>
    <property type="molecule type" value="Genomic_DNA"/>
</dbReference>